<proteinExistence type="predicted"/>
<keyword evidence="1" id="KW-1133">Transmembrane helix</keyword>
<feature type="transmembrane region" description="Helical" evidence="1">
    <location>
        <begin position="20"/>
        <end position="40"/>
    </location>
</feature>
<gene>
    <name evidence="2" type="ORF">BT246_26510</name>
</gene>
<keyword evidence="1" id="KW-0812">Transmembrane</keyword>
<keyword evidence="1" id="KW-0472">Membrane</keyword>
<evidence type="ECO:0000313" key="3">
    <source>
        <dbReference type="Proteomes" id="UP000092743"/>
    </source>
</evidence>
<reference evidence="2 3" key="1">
    <citation type="submission" date="2016-04" db="EMBL/GenBank/DDBJ databases">
        <title>High quality genome of the nematocidal Bacillus thuringiensis MYBT18246.</title>
        <authorList>
            <person name="Hollensteiner J."/>
            <person name="Poehlein A."/>
            <person name="Sproeer C."/>
            <person name="Bunk B."/>
            <person name="Rosenstiel P."/>
            <person name="Schulenburg H."/>
            <person name="Liesegang H."/>
        </authorList>
    </citation>
    <scope>NUCLEOTIDE SEQUENCE [LARGE SCALE GENOMIC DNA]</scope>
    <source>
        <strain evidence="2 3">MYBT18246</strain>
    </source>
</reference>
<dbReference type="EMBL" id="CP015350">
    <property type="protein sequence ID" value="ANS48019.1"/>
    <property type="molecule type" value="Genomic_DNA"/>
</dbReference>
<name>A0A9W3SAV0_BACTU</name>
<accession>A0A9W3SAV0</accession>
<sequence length="70" mass="8088">MREYFGFISMFLTGFLFFNLYFAGPFLILIPISIVLAIFAPKGIAKTFAFVGLIIFSIFFACIYIFIYFI</sequence>
<feature type="transmembrane region" description="Helical" evidence="1">
    <location>
        <begin position="47"/>
        <end position="69"/>
    </location>
</feature>
<protein>
    <submittedName>
        <fullName evidence="2">Uncharacterized protein</fullName>
    </submittedName>
</protein>
<dbReference type="Proteomes" id="UP000092743">
    <property type="component" value="Chromosome"/>
</dbReference>
<evidence type="ECO:0000256" key="1">
    <source>
        <dbReference type="SAM" id="Phobius"/>
    </source>
</evidence>
<evidence type="ECO:0000313" key="2">
    <source>
        <dbReference type="EMBL" id="ANS48019.1"/>
    </source>
</evidence>
<organism evidence="2 3">
    <name type="scientific">Bacillus thuringiensis</name>
    <dbReference type="NCBI Taxonomy" id="1428"/>
    <lineage>
        <taxon>Bacteria</taxon>
        <taxon>Bacillati</taxon>
        <taxon>Bacillota</taxon>
        <taxon>Bacilli</taxon>
        <taxon>Bacillales</taxon>
        <taxon>Bacillaceae</taxon>
        <taxon>Bacillus</taxon>
        <taxon>Bacillus cereus group</taxon>
    </lineage>
</organism>
<dbReference type="AlphaFoldDB" id="A0A9W3SAV0"/>